<feature type="domain" description="Maestro-like HEAT-repeats" evidence="3">
    <location>
        <begin position="305"/>
        <end position="378"/>
    </location>
</feature>
<dbReference type="SUPFAM" id="SSF48371">
    <property type="entry name" value="ARM repeat"/>
    <property type="match status" value="1"/>
</dbReference>
<evidence type="ECO:0000313" key="6">
    <source>
        <dbReference type="RefSeq" id="XP_039237226.1"/>
    </source>
</evidence>
<dbReference type="InterPro" id="IPR016024">
    <property type="entry name" value="ARM-type_fold"/>
</dbReference>
<feature type="compositionally biased region" description="Polar residues" evidence="2">
    <location>
        <begin position="22"/>
        <end position="36"/>
    </location>
</feature>
<dbReference type="AlphaFoldDB" id="A0A7R5KA49"/>
<evidence type="ECO:0000256" key="1">
    <source>
        <dbReference type="ARBA" id="ARBA00022737"/>
    </source>
</evidence>
<feature type="compositionally biased region" description="Basic and acidic residues" evidence="2">
    <location>
        <begin position="216"/>
        <end position="227"/>
    </location>
</feature>
<organism evidence="5 7">
    <name type="scientific">Pipra filicauda</name>
    <name type="common">Wire-tailed manakin</name>
    <dbReference type="NCBI Taxonomy" id="649802"/>
    <lineage>
        <taxon>Eukaryota</taxon>
        <taxon>Metazoa</taxon>
        <taxon>Chordata</taxon>
        <taxon>Craniata</taxon>
        <taxon>Vertebrata</taxon>
        <taxon>Euteleostomi</taxon>
        <taxon>Archelosauria</taxon>
        <taxon>Archosauria</taxon>
        <taxon>Dinosauria</taxon>
        <taxon>Saurischia</taxon>
        <taxon>Theropoda</taxon>
        <taxon>Coelurosauria</taxon>
        <taxon>Aves</taxon>
        <taxon>Neognathae</taxon>
        <taxon>Neoaves</taxon>
        <taxon>Telluraves</taxon>
        <taxon>Australaves</taxon>
        <taxon>Passeriformes</taxon>
        <taxon>Pipridae</taxon>
        <taxon>Pipra</taxon>
    </lineage>
</organism>
<dbReference type="InterPro" id="IPR045206">
    <property type="entry name" value="Maestro_heat-like_prot"/>
</dbReference>
<reference evidence="6 7" key="1">
    <citation type="submission" date="2025-04" db="UniProtKB">
        <authorList>
            <consortium name="RefSeq"/>
        </authorList>
    </citation>
    <scope>IDENTIFICATION</scope>
    <source>
        <tissue evidence="6 7">Muscle</tissue>
    </source>
</reference>
<feature type="compositionally biased region" description="Polar residues" evidence="2">
    <location>
        <begin position="99"/>
        <end position="122"/>
    </location>
</feature>
<protein>
    <submittedName>
        <fullName evidence="6 7">Maestro heat-like repeat-containing protein family member 6</fullName>
    </submittedName>
</protein>
<dbReference type="Pfam" id="PF21047">
    <property type="entry name" value="HEAT_Maestro"/>
    <property type="match status" value="1"/>
</dbReference>
<dbReference type="RefSeq" id="XP_039237240.1">
    <property type="nucleotide sequence ID" value="XM_039381306.1"/>
</dbReference>
<dbReference type="InterPro" id="IPR048465">
    <property type="entry name" value="Maestro-like_HEAT"/>
</dbReference>
<dbReference type="InterPro" id="IPR011989">
    <property type="entry name" value="ARM-like"/>
</dbReference>
<evidence type="ECO:0000313" key="7">
    <source>
        <dbReference type="RefSeq" id="XP_039237240.1"/>
    </source>
</evidence>
<feature type="compositionally biased region" description="Basic residues" evidence="2">
    <location>
        <begin position="228"/>
        <end position="251"/>
    </location>
</feature>
<sequence>MAGRRLSLLRPFRTKKEGPGTDPTQQPEEVEQSQPLQEDPGRHRTPEQDRARGHFRRAAQAFVKFLSVRRRKCRITPIEVMVQPDPTPTELKVDPDVGTASTDGTANRDTAVTDGTTASNTALPELTPQADGAKTEGIVDADSTPVQHLPDDPSLEVLEEEVICVEEAKKPDRGMERRPPRVPKRARVKKEEEESPGPAPAQQPEEAEHFQPLQKDPGRRRTPEQGRTRGRFRRAHQRVRKSVPVRRRKARTSPPELLAQPEPNPTELKAKADAPGTEGITDADSTPVQRLPDAPSLHVPEERVASAQVPALVRSIHSWLTSNVSAGHVLDKTLLALTEAHPVDVAITLLRCAPSCDRAAATMWRTIASSGRTLQKVLPTLLGVMEDWPWYYTRTSDGDNTDVFALAATLALWMIVQEPQCPGPLMDYSPHLLVDLLFQVFVSTEQTSEEVDTFWRGCQEQHDLPTDPNRFAVLTMKALLCCLHCEDVVNSVEDNRGWARLLNARSRHYTVTLLAREKRHVSRPLCSRITLHLLELLSREEPCWDLPAMAFLVEVLDCLDTRECGDRVLEMLSRNSESTNTKRRQLALRVLVALSQDPVTAKSIWSLNERLVQLLGDADRDVVWMTLSVFKNMLWSSLWTQRYKRVRSKDPLISTPTGLQWAEALQPLFDHDDSSVRESSMGLFTRVIKLIEREGKRPLKPLVCLSLLPLYFHRHDEKVVVKRASRKALLDVTRFLKRRDLGRLVNTEEPWSFGKCLLKKDQSRVAKYMHQALPYLRSPQQPLREAAIKFMGIAGGYLRGQPKELQLIIDALQAIPDDRSPAVSNLVLQIINFVTNLQTAPYPRFQRFRDRLCRAWNTRPSLWG</sequence>
<evidence type="ECO:0000256" key="2">
    <source>
        <dbReference type="SAM" id="MobiDB-lite"/>
    </source>
</evidence>
<accession>A0A7R5KA49</accession>
<name>A0A7R5KA49_9PASS</name>
<feature type="region of interest" description="Disordered" evidence="2">
    <location>
        <begin position="1"/>
        <end position="54"/>
    </location>
</feature>
<evidence type="ECO:0000313" key="5">
    <source>
        <dbReference type="Proteomes" id="UP000504627"/>
    </source>
</evidence>
<proteinExistence type="predicted"/>
<dbReference type="Proteomes" id="UP000504627">
    <property type="component" value="Unplaced"/>
</dbReference>
<dbReference type="GeneID" id="114003976"/>
<dbReference type="PANTHER" id="PTHR23120">
    <property type="entry name" value="MAESTRO-RELATED HEAT DOMAIN-CONTAINING"/>
    <property type="match status" value="1"/>
</dbReference>
<dbReference type="RefSeq" id="XP_039237226.1">
    <property type="nucleotide sequence ID" value="XM_039381292.1"/>
</dbReference>
<feature type="compositionally biased region" description="Basic and acidic residues" evidence="2">
    <location>
        <begin position="168"/>
        <end position="179"/>
    </location>
</feature>
<dbReference type="Gene3D" id="1.25.10.10">
    <property type="entry name" value="Leucine-rich Repeat Variant"/>
    <property type="match status" value="1"/>
</dbReference>
<evidence type="ECO:0000259" key="3">
    <source>
        <dbReference type="Pfam" id="PF21047"/>
    </source>
</evidence>
<keyword evidence="1" id="KW-0677">Repeat</keyword>
<feature type="region of interest" description="Disordered" evidence="2">
    <location>
        <begin position="168"/>
        <end position="294"/>
    </location>
</feature>
<dbReference type="GO" id="GO:0005737">
    <property type="term" value="C:cytoplasm"/>
    <property type="evidence" value="ECO:0007669"/>
    <property type="project" value="TreeGrafter"/>
</dbReference>
<feature type="region of interest" description="Disordered" evidence="2">
    <location>
        <begin position="84"/>
        <end position="132"/>
    </location>
</feature>
<feature type="compositionally biased region" description="Basic and acidic residues" evidence="2">
    <location>
        <begin position="39"/>
        <end position="52"/>
    </location>
</feature>
<evidence type="ECO:0000259" key="4">
    <source>
        <dbReference type="Pfam" id="PF23227"/>
    </source>
</evidence>
<keyword evidence="5" id="KW-1185">Reference proteome</keyword>
<feature type="domain" description="Maestro/Maestro-like HEAT-repeats" evidence="4">
    <location>
        <begin position="568"/>
        <end position="834"/>
    </location>
</feature>
<gene>
    <name evidence="7" type="primary">LOC114003976</name>
    <name evidence="6" type="synonym">LOC120323246</name>
</gene>
<dbReference type="InterPro" id="IPR055406">
    <property type="entry name" value="HEAT_Maestro"/>
</dbReference>
<dbReference type="PANTHER" id="PTHR23120:SF42">
    <property type="entry name" value="MAESTRO HEAT-LIKE REPEAT FAMILY MEMBER 3"/>
    <property type="match status" value="1"/>
</dbReference>
<dbReference type="Pfam" id="PF23227">
    <property type="entry name" value="HEAT_MROH2B_C"/>
    <property type="match status" value="1"/>
</dbReference>